<dbReference type="Proteomes" id="UP000186040">
    <property type="component" value="Unassembled WGS sequence"/>
</dbReference>
<dbReference type="STRING" id="1193682.BJP25_19930"/>
<gene>
    <name evidence="2" type="ORF">BJP25_19930</name>
</gene>
<comment type="caution">
    <text evidence="2">The sequence shown here is derived from an EMBL/GenBank/DDBJ whole genome shotgun (WGS) entry which is preliminary data.</text>
</comment>
<evidence type="ECO:0000313" key="2">
    <source>
        <dbReference type="EMBL" id="OLR92363.1"/>
    </source>
</evidence>
<dbReference type="AlphaFoldDB" id="A0A1Q9LK34"/>
<dbReference type="InterPro" id="IPR051397">
    <property type="entry name" value="Zn-ADH-like_protein"/>
</dbReference>
<dbReference type="Gene3D" id="3.90.180.10">
    <property type="entry name" value="Medium-chain alcohol dehydrogenases, catalytic domain"/>
    <property type="match status" value="1"/>
</dbReference>
<dbReference type="RefSeq" id="WP_075975508.1">
    <property type="nucleotide sequence ID" value="NZ_MKQR01000016.1"/>
</dbReference>
<dbReference type="InterPro" id="IPR036291">
    <property type="entry name" value="NAD(P)-bd_dom_sf"/>
</dbReference>
<dbReference type="InterPro" id="IPR013149">
    <property type="entry name" value="ADH-like_C"/>
</dbReference>
<dbReference type="InterPro" id="IPR020843">
    <property type="entry name" value="ER"/>
</dbReference>
<dbReference type="EMBL" id="MKQR01000016">
    <property type="protein sequence ID" value="OLR92363.1"/>
    <property type="molecule type" value="Genomic_DNA"/>
</dbReference>
<feature type="domain" description="Enoyl reductase (ER)" evidence="1">
    <location>
        <begin position="10"/>
        <end position="307"/>
    </location>
</feature>
<reference evidence="2 3" key="1">
    <citation type="submission" date="2016-10" db="EMBL/GenBank/DDBJ databases">
        <title>The Draft Genome Sequence of Actinokineospora bangkokensis 44EHWT reveals the biosynthetic pathway of antifungal compounds Thailandins with unusual extender unit butylmalonyl-CoA.</title>
        <authorList>
            <person name="Greule A."/>
            <person name="Intra B."/>
            <person name="Flemming S."/>
            <person name="Rommel M.G."/>
            <person name="Panbangred W."/>
            <person name="Bechthold A."/>
        </authorList>
    </citation>
    <scope>NUCLEOTIDE SEQUENCE [LARGE SCALE GENOMIC DNA]</scope>
    <source>
        <strain evidence="2 3">44EHW</strain>
    </source>
</reference>
<dbReference type="Gene3D" id="3.40.50.720">
    <property type="entry name" value="NAD(P)-binding Rossmann-like Domain"/>
    <property type="match status" value="1"/>
</dbReference>
<dbReference type="PANTHER" id="PTHR43677">
    <property type="entry name" value="SHORT-CHAIN DEHYDROGENASE/REDUCTASE"/>
    <property type="match status" value="1"/>
</dbReference>
<dbReference type="SUPFAM" id="SSF50129">
    <property type="entry name" value="GroES-like"/>
    <property type="match status" value="1"/>
</dbReference>
<dbReference type="PANTHER" id="PTHR43677:SF11">
    <property type="entry name" value="ZINC-CONTAINING ALCOHOL DEHYDROGENASE"/>
    <property type="match status" value="1"/>
</dbReference>
<organism evidence="2 3">
    <name type="scientific">Actinokineospora bangkokensis</name>
    <dbReference type="NCBI Taxonomy" id="1193682"/>
    <lineage>
        <taxon>Bacteria</taxon>
        <taxon>Bacillati</taxon>
        <taxon>Actinomycetota</taxon>
        <taxon>Actinomycetes</taxon>
        <taxon>Pseudonocardiales</taxon>
        <taxon>Pseudonocardiaceae</taxon>
        <taxon>Actinokineospora</taxon>
    </lineage>
</organism>
<protein>
    <recommendedName>
        <fullName evidence="1">Enoyl reductase (ER) domain-containing protein</fullName>
    </recommendedName>
</protein>
<keyword evidence="3" id="KW-1185">Reference proteome</keyword>
<accession>A0A1Q9LK34</accession>
<evidence type="ECO:0000313" key="3">
    <source>
        <dbReference type="Proteomes" id="UP000186040"/>
    </source>
</evidence>
<dbReference type="OrthoDB" id="9787435at2"/>
<sequence>MKAAVLRAYGVPGFEEFPDPEPREGAQVVAVRAATVNAVDVAIAAGTHYLSPRELPVVPGIEGVGVLPDGQRVYFGWPVAPHGSMAPVALVRDELSTPLPDEVPDAVAATLGNAGLAAMMPMSWRAGLRAGESVLVLGATGVVGRLAVQVAKLLGAGRVVAAGRDPEALEELAGVGADAVVRLTEDDLTTRFTEAAQGRVDVVVDYTWGAPAEAALRAIATNGRLAQVGDRAGGTITVPSQVMRSTGAAVFGFMPTHAGPRVMAESYRRLLGWGAAGELDVRVEELPLSEVAAAWERERTSRHKLVLVP</sequence>
<dbReference type="SMART" id="SM00829">
    <property type="entry name" value="PKS_ER"/>
    <property type="match status" value="1"/>
</dbReference>
<dbReference type="InterPro" id="IPR011032">
    <property type="entry name" value="GroES-like_sf"/>
</dbReference>
<proteinExistence type="predicted"/>
<dbReference type="SUPFAM" id="SSF51735">
    <property type="entry name" value="NAD(P)-binding Rossmann-fold domains"/>
    <property type="match status" value="1"/>
</dbReference>
<evidence type="ECO:0000259" key="1">
    <source>
        <dbReference type="SMART" id="SM00829"/>
    </source>
</evidence>
<dbReference type="Pfam" id="PF00107">
    <property type="entry name" value="ADH_zinc_N"/>
    <property type="match status" value="1"/>
</dbReference>
<name>A0A1Q9LK34_9PSEU</name>
<dbReference type="GO" id="GO:0016491">
    <property type="term" value="F:oxidoreductase activity"/>
    <property type="evidence" value="ECO:0007669"/>
    <property type="project" value="InterPro"/>
</dbReference>